<feature type="compositionally biased region" description="Basic and acidic residues" evidence="8">
    <location>
        <begin position="241"/>
        <end position="262"/>
    </location>
</feature>
<dbReference type="Proteomes" id="UP000317909">
    <property type="component" value="Chromosome"/>
</dbReference>
<keyword evidence="4" id="KW-0704">Schiff base</keyword>
<evidence type="ECO:0000256" key="3">
    <source>
        <dbReference type="ARBA" id="ARBA00023239"/>
    </source>
</evidence>
<accession>A0A517U3J2</accession>
<proteinExistence type="predicted"/>
<evidence type="ECO:0000256" key="4">
    <source>
        <dbReference type="ARBA" id="ARBA00023270"/>
    </source>
</evidence>
<dbReference type="RefSeq" id="WP_145434877.1">
    <property type="nucleotide sequence ID" value="NZ_CP036339.1"/>
</dbReference>
<evidence type="ECO:0000256" key="2">
    <source>
        <dbReference type="ARBA" id="ARBA00012553"/>
    </source>
</evidence>
<dbReference type="KEGG" id="llh:I41_43990"/>
<evidence type="ECO:0000256" key="6">
    <source>
        <dbReference type="ARBA" id="ARBA00047628"/>
    </source>
</evidence>
<dbReference type="EMBL" id="CP036339">
    <property type="protein sequence ID" value="QDT75190.1"/>
    <property type="molecule type" value="Genomic_DNA"/>
</dbReference>
<dbReference type="PIRSF" id="PIRSF015957">
    <property type="entry name" value="UCP015957"/>
    <property type="match status" value="1"/>
</dbReference>
<name>A0A517U3J2_9BACT</name>
<gene>
    <name evidence="9" type="ORF">I41_43990</name>
</gene>
<dbReference type="GO" id="GO:0016829">
    <property type="term" value="F:lyase activity"/>
    <property type="evidence" value="ECO:0007669"/>
    <property type="project" value="UniProtKB-KW"/>
</dbReference>
<feature type="active site" description="Proton acceptor" evidence="7">
    <location>
        <position position="84"/>
    </location>
</feature>
<feature type="active site" description="Schiff-base intermediate with substrate" evidence="7">
    <location>
        <position position="28"/>
    </location>
</feature>
<dbReference type="InterPro" id="IPR007565">
    <property type="entry name" value="4HFCP_synth"/>
</dbReference>
<protein>
    <recommendedName>
        <fullName evidence="2">(5-formylfuran-3-yl)methyl phosphate synthase</fullName>
        <ecNumber evidence="2">4.2.3.153</ecNumber>
    </recommendedName>
    <alternativeName>
        <fullName evidence="5">4-(hydroxymethyl)-2-furancarboxaldehyde-phosphate synthase</fullName>
    </alternativeName>
</protein>
<evidence type="ECO:0000256" key="7">
    <source>
        <dbReference type="PIRSR" id="PIRSR015957-1"/>
    </source>
</evidence>
<organism evidence="9 10">
    <name type="scientific">Lacipirellula limnantheis</name>
    <dbReference type="NCBI Taxonomy" id="2528024"/>
    <lineage>
        <taxon>Bacteria</taxon>
        <taxon>Pseudomonadati</taxon>
        <taxon>Planctomycetota</taxon>
        <taxon>Planctomycetia</taxon>
        <taxon>Pirellulales</taxon>
        <taxon>Lacipirellulaceae</taxon>
        <taxon>Lacipirellula</taxon>
    </lineage>
</organism>
<evidence type="ECO:0000256" key="1">
    <source>
        <dbReference type="ARBA" id="ARBA00003810"/>
    </source>
</evidence>
<evidence type="ECO:0000313" key="9">
    <source>
        <dbReference type="EMBL" id="QDT75190.1"/>
    </source>
</evidence>
<comment type="function">
    <text evidence="1">Catalyzes the formation of 4-(hydroxymethyl)-2-furancarboxaldehyde phosphate (4-HFC-P) from two molecules of glyceraldehyde-3-P (GA-3-P).</text>
</comment>
<evidence type="ECO:0000313" key="10">
    <source>
        <dbReference type="Proteomes" id="UP000317909"/>
    </source>
</evidence>
<keyword evidence="10" id="KW-1185">Reference proteome</keyword>
<dbReference type="OrthoDB" id="289419at2"/>
<reference evidence="9 10" key="1">
    <citation type="submission" date="2019-02" db="EMBL/GenBank/DDBJ databases">
        <title>Deep-cultivation of Planctomycetes and their phenomic and genomic characterization uncovers novel biology.</title>
        <authorList>
            <person name="Wiegand S."/>
            <person name="Jogler M."/>
            <person name="Boedeker C."/>
            <person name="Pinto D."/>
            <person name="Vollmers J."/>
            <person name="Rivas-Marin E."/>
            <person name="Kohn T."/>
            <person name="Peeters S.H."/>
            <person name="Heuer A."/>
            <person name="Rast P."/>
            <person name="Oberbeckmann S."/>
            <person name="Bunk B."/>
            <person name="Jeske O."/>
            <person name="Meyerdierks A."/>
            <person name="Storesund J.E."/>
            <person name="Kallscheuer N."/>
            <person name="Luecker S."/>
            <person name="Lage O.M."/>
            <person name="Pohl T."/>
            <person name="Merkel B.J."/>
            <person name="Hornburger P."/>
            <person name="Mueller R.-W."/>
            <person name="Bruemmer F."/>
            <person name="Labrenz M."/>
            <person name="Spormann A.M."/>
            <person name="Op den Camp H."/>
            <person name="Overmann J."/>
            <person name="Amann R."/>
            <person name="Jetten M.S.M."/>
            <person name="Mascher T."/>
            <person name="Medema M.H."/>
            <person name="Devos D.P."/>
            <person name="Kaster A.-K."/>
            <person name="Ovreas L."/>
            <person name="Rohde M."/>
            <person name="Galperin M.Y."/>
            <person name="Jogler C."/>
        </authorList>
    </citation>
    <scope>NUCLEOTIDE SEQUENCE [LARGE SCALE GENOMIC DNA]</scope>
    <source>
        <strain evidence="9 10">I41</strain>
    </source>
</reference>
<keyword evidence="3" id="KW-0456">Lyase</keyword>
<dbReference type="EC" id="4.2.3.153" evidence="2"/>
<evidence type="ECO:0000256" key="8">
    <source>
        <dbReference type="SAM" id="MobiDB-lite"/>
    </source>
</evidence>
<evidence type="ECO:0000256" key="5">
    <source>
        <dbReference type="ARBA" id="ARBA00032523"/>
    </source>
</evidence>
<feature type="region of interest" description="Disordered" evidence="8">
    <location>
        <begin position="237"/>
        <end position="262"/>
    </location>
</feature>
<comment type="catalytic activity">
    <reaction evidence="6">
        <text>2 D-glyceraldehyde 3-phosphate = 4-(hydroxymethyl)-2-furancarboxaldehyde phosphate + phosphate + 2 H2O</text>
        <dbReference type="Rhea" id="RHEA:43536"/>
        <dbReference type="ChEBI" id="CHEBI:15377"/>
        <dbReference type="ChEBI" id="CHEBI:43474"/>
        <dbReference type="ChEBI" id="CHEBI:59776"/>
        <dbReference type="ChEBI" id="CHEBI:83407"/>
        <dbReference type="EC" id="4.2.3.153"/>
    </reaction>
</comment>
<sequence length="262" mass="27319">MTKLLVSVRSAAEAEAAIRGGADWIDLKEPDRGPLGAVSCEVARAIVAEVQDRAPISAAAGELCDWPASDARDLLAVPGISQLKLGLSGFGGRSWHGGWLSARREIHAAGKDLVAVIYADAAAAKSPAPLEIAALAGATGSRWLLIDTFDKRGGNLFDHQSALELNELFHFARGHGVTTAAAGRLTAAAIATLPLNVVDVVAVRSAACGGDRRGLVSAESVATLRRLVRNLAAVSQASADDDPRRADSLGDSRRFREASQFP</sequence>
<dbReference type="Pfam" id="PF04476">
    <property type="entry name" value="4HFCP_synth"/>
    <property type="match status" value="1"/>
</dbReference>
<dbReference type="AlphaFoldDB" id="A0A517U3J2"/>